<dbReference type="EMBL" id="UZAI01016966">
    <property type="protein sequence ID" value="VDP18713.1"/>
    <property type="molecule type" value="Genomic_DNA"/>
</dbReference>
<reference evidence="5 6" key="1">
    <citation type="submission" date="2018-11" db="EMBL/GenBank/DDBJ databases">
        <authorList>
            <consortium name="Pathogen Informatics"/>
        </authorList>
    </citation>
    <scope>NUCLEOTIDE SEQUENCE [LARGE SCALE GENOMIC DNA]</scope>
    <source>
        <strain evidence="5 6">Zambia</strain>
    </source>
</reference>
<dbReference type="Gene3D" id="3.30.70.330">
    <property type="match status" value="1"/>
</dbReference>
<comment type="subcellular location">
    <subcellularLocation>
        <location evidence="1">Cytoplasm</location>
    </subcellularLocation>
</comment>
<dbReference type="SMART" id="SM00360">
    <property type="entry name" value="RRM"/>
    <property type="match status" value="1"/>
</dbReference>
<dbReference type="InterPro" id="IPR000504">
    <property type="entry name" value="RRM_dom"/>
</dbReference>
<dbReference type="GO" id="GO:0006417">
    <property type="term" value="P:regulation of translation"/>
    <property type="evidence" value="ECO:0007669"/>
    <property type="project" value="TreeGrafter"/>
</dbReference>
<accession>A0A183MHS9</accession>
<proteinExistence type="predicted"/>
<keyword evidence="6" id="KW-1185">Reference proteome</keyword>
<dbReference type="Proteomes" id="UP000277204">
    <property type="component" value="Unassembled WGS sequence"/>
</dbReference>
<sequence>MDDVKLQQSLTFHVSLPSMNSSDMGITVDNNNNTTTIHTTITNSNVDPIYMNHNHNNNNNNKEKNLSTTSTRIQSPCYGNNNSSTNSPITTSPLALDHWSATLLAAQALVRTKKVFIGGVSTGTTADELKTFFSEFGKVETCELMMDKATSRHRGFGFVTFESEQAAEKVCSIHYHELNGKMFDSIPSARYGIKRRCNQYRVFIDHSVE</sequence>
<organism evidence="5 6">
    <name type="scientific">Schistosoma margrebowiei</name>
    <dbReference type="NCBI Taxonomy" id="48269"/>
    <lineage>
        <taxon>Eukaryota</taxon>
        <taxon>Metazoa</taxon>
        <taxon>Spiralia</taxon>
        <taxon>Lophotrochozoa</taxon>
        <taxon>Platyhelminthes</taxon>
        <taxon>Trematoda</taxon>
        <taxon>Digenea</taxon>
        <taxon>Strigeidida</taxon>
        <taxon>Schistosomatoidea</taxon>
        <taxon>Schistosomatidae</taxon>
        <taxon>Schistosoma</taxon>
    </lineage>
</organism>
<keyword evidence="2" id="KW-0963">Cytoplasm</keyword>
<dbReference type="InterPro" id="IPR012677">
    <property type="entry name" value="Nucleotide-bd_a/b_plait_sf"/>
</dbReference>
<evidence type="ECO:0000256" key="1">
    <source>
        <dbReference type="ARBA" id="ARBA00004496"/>
    </source>
</evidence>
<dbReference type="SUPFAM" id="SSF54928">
    <property type="entry name" value="RNA-binding domain, RBD"/>
    <property type="match status" value="1"/>
</dbReference>
<dbReference type="PROSITE" id="PS50102">
    <property type="entry name" value="RRM"/>
    <property type="match status" value="1"/>
</dbReference>
<dbReference type="InterPro" id="IPR035979">
    <property type="entry name" value="RBD_domain_sf"/>
</dbReference>
<protein>
    <submittedName>
        <fullName evidence="5">Uncharacterized protein</fullName>
    </submittedName>
</protein>
<dbReference type="AlphaFoldDB" id="A0A183MHS9"/>
<evidence type="ECO:0000256" key="2">
    <source>
        <dbReference type="ARBA" id="ARBA00022490"/>
    </source>
</evidence>
<gene>
    <name evidence="5" type="ORF">SMRZ_LOCUS15604</name>
</gene>
<name>A0A183MHS9_9TREM</name>
<keyword evidence="3" id="KW-0677">Repeat</keyword>
<dbReference type="PANTHER" id="PTHR48032">
    <property type="entry name" value="RNA-BINDING PROTEIN MUSASHI HOMOLOG RBP6"/>
    <property type="match status" value="1"/>
</dbReference>
<dbReference type="STRING" id="48269.A0A183MHS9"/>
<dbReference type="GO" id="GO:0005737">
    <property type="term" value="C:cytoplasm"/>
    <property type="evidence" value="ECO:0007669"/>
    <property type="project" value="UniProtKB-SubCell"/>
</dbReference>
<keyword evidence="4" id="KW-0694">RNA-binding</keyword>
<dbReference type="PANTHER" id="PTHR48032:SF18">
    <property type="entry name" value="RRM DOMAIN-CONTAINING PROTEIN"/>
    <property type="match status" value="1"/>
</dbReference>
<dbReference type="Pfam" id="PF00076">
    <property type="entry name" value="RRM_1"/>
    <property type="match status" value="1"/>
</dbReference>
<evidence type="ECO:0000256" key="3">
    <source>
        <dbReference type="ARBA" id="ARBA00022737"/>
    </source>
</evidence>
<evidence type="ECO:0000313" key="6">
    <source>
        <dbReference type="Proteomes" id="UP000277204"/>
    </source>
</evidence>
<dbReference type="GO" id="GO:0003729">
    <property type="term" value="F:mRNA binding"/>
    <property type="evidence" value="ECO:0007669"/>
    <property type="project" value="TreeGrafter"/>
</dbReference>
<evidence type="ECO:0000313" key="5">
    <source>
        <dbReference type="EMBL" id="VDP18713.1"/>
    </source>
</evidence>
<evidence type="ECO:0000256" key="4">
    <source>
        <dbReference type="ARBA" id="ARBA00022884"/>
    </source>
</evidence>